<evidence type="ECO:0000313" key="3">
    <source>
        <dbReference type="EMBL" id="PRC19443.1"/>
    </source>
</evidence>
<dbReference type="GO" id="GO:0004713">
    <property type="term" value="F:protein tyrosine kinase activity"/>
    <property type="evidence" value="ECO:0007669"/>
    <property type="project" value="TreeGrafter"/>
</dbReference>
<sequence length="435" mass="47969">MAHTIWKHRRFVLVSAVGAGLIAYTFASMITPQYVAKSILRPAAINELDALNRTQVYQLSPGEALINVGASLESYDTRLGFFRANQNLFKNFVQPGRSLEQNFEAFNRSSLALALPDPKKANLLSAFIEVELKYPQSVDGVSILNGLVAYAIDKERQKVAADLKVIVANRLLEIDGKYQAAKASYEVDKEAKIESLKEADEVSQAKLKDELVALDSQLKTLRADRISQLSEAIVIAQSLGIIKPSTPSSMGEGKGANGGNVMRTEITNQQMPLYFMGVEALEAERRVLRLRRTDGFTDGRTAQIAKELQLLKRNREIEALNDRKKEDIFYAGVQPLRAEIVRLRSLNVDLNNLKLVSLDQYALDPLAPVAPKKTLIAVFGVFLGLMFGVVVVLLRHLMLSRLPSTTGLTQVAVDSLSVASEINRSPSNSCRTEPS</sequence>
<dbReference type="Gene3D" id="3.30.1890.10">
    <property type="entry name" value="FepE-like"/>
    <property type="match status" value="2"/>
</dbReference>
<feature type="transmembrane region" description="Helical" evidence="1">
    <location>
        <begin position="375"/>
        <end position="394"/>
    </location>
</feature>
<keyword evidence="1" id="KW-0812">Transmembrane</keyword>
<evidence type="ECO:0000313" key="4">
    <source>
        <dbReference type="Proteomes" id="UP000238045"/>
    </source>
</evidence>
<evidence type="ECO:0000256" key="1">
    <source>
        <dbReference type="SAM" id="Phobius"/>
    </source>
</evidence>
<protein>
    <submittedName>
        <fullName evidence="3">Chain-length determining protein</fullName>
    </submittedName>
</protein>
<dbReference type="Pfam" id="PF13807">
    <property type="entry name" value="GNVR"/>
    <property type="match status" value="1"/>
</dbReference>
<dbReference type="Proteomes" id="UP000238045">
    <property type="component" value="Unassembled WGS sequence"/>
</dbReference>
<dbReference type="GO" id="GO:0005886">
    <property type="term" value="C:plasma membrane"/>
    <property type="evidence" value="ECO:0007669"/>
    <property type="project" value="TreeGrafter"/>
</dbReference>
<reference evidence="3 4" key="1">
    <citation type="submission" date="2017-09" db="EMBL/GenBank/DDBJ databases">
        <title>Genomic, metabolic, and phenotypic characteristics of bacterial isolates from the natural microbiome of the model nematode Caenorhabditis elegans.</title>
        <authorList>
            <person name="Zimmermann J."/>
            <person name="Obeng N."/>
            <person name="Yang W."/>
            <person name="Obeng O."/>
            <person name="Kissoyan K."/>
            <person name="Pees B."/>
            <person name="Dirksen P."/>
            <person name="Hoppner M."/>
            <person name="Franke A."/>
            <person name="Rosenstiel P."/>
            <person name="Leippe M."/>
            <person name="Dierking K."/>
            <person name="Kaleta C."/>
            <person name="Schulenburg H."/>
        </authorList>
    </citation>
    <scope>NUCLEOTIDE SEQUENCE [LARGE SCALE GENOMIC DNA]</scope>
    <source>
        <strain evidence="3 4">MYb117</strain>
    </source>
</reference>
<dbReference type="PANTHER" id="PTHR32309">
    <property type="entry name" value="TYROSINE-PROTEIN KINASE"/>
    <property type="match status" value="1"/>
</dbReference>
<dbReference type="EMBL" id="PCQL01000009">
    <property type="protein sequence ID" value="PRC19443.1"/>
    <property type="molecule type" value="Genomic_DNA"/>
</dbReference>
<organism evidence="3 4">
    <name type="scientific">Pseudomonas poae</name>
    <dbReference type="NCBI Taxonomy" id="200451"/>
    <lineage>
        <taxon>Bacteria</taxon>
        <taxon>Pseudomonadati</taxon>
        <taxon>Pseudomonadota</taxon>
        <taxon>Gammaproteobacteria</taxon>
        <taxon>Pseudomonadales</taxon>
        <taxon>Pseudomonadaceae</taxon>
        <taxon>Pseudomonas</taxon>
    </lineage>
</organism>
<comment type="caution">
    <text evidence="3">The sequence shown here is derived from an EMBL/GenBank/DDBJ whole genome shotgun (WGS) entry which is preliminary data.</text>
</comment>
<dbReference type="SUPFAM" id="SSF160355">
    <property type="entry name" value="Bacterial polysaccharide co-polymerase-like"/>
    <property type="match status" value="2"/>
</dbReference>
<dbReference type="InterPro" id="IPR032807">
    <property type="entry name" value="GNVR"/>
</dbReference>
<dbReference type="AlphaFoldDB" id="A0A2S9EUH5"/>
<feature type="domain" description="Tyrosine-protein kinase G-rich" evidence="2">
    <location>
        <begin position="359"/>
        <end position="396"/>
    </location>
</feature>
<name>A0A2S9EUH5_9PSED</name>
<keyword evidence="4" id="KW-1185">Reference proteome</keyword>
<gene>
    <name evidence="3" type="ORF">CQZ99_10695</name>
</gene>
<accession>A0A2S9EUH5</accession>
<dbReference type="PANTHER" id="PTHR32309:SF13">
    <property type="entry name" value="FERRIC ENTEROBACTIN TRANSPORT PROTEIN FEPE"/>
    <property type="match status" value="1"/>
</dbReference>
<dbReference type="InterPro" id="IPR050445">
    <property type="entry name" value="Bact_polysacc_biosynth/exp"/>
</dbReference>
<evidence type="ECO:0000259" key="2">
    <source>
        <dbReference type="Pfam" id="PF13807"/>
    </source>
</evidence>
<proteinExistence type="predicted"/>
<keyword evidence="1" id="KW-0472">Membrane</keyword>
<keyword evidence="1" id="KW-1133">Transmembrane helix</keyword>